<evidence type="ECO:0000256" key="6">
    <source>
        <dbReference type="ARBA" id="ARBA00023146"/>
    </source>
</evidence>
<dbReference type="GO" id="GO:0005829">
    <property type="term" value="C:cytosol"/>
    <property type="evidence" value="ECO:0007669"/>
    <property type="project" value="TreeGrafter"/>
</dbReference>
<evidence type="ECO:0000256" key="7">
    <source>
        <dbReference type="RuleBase" id="RU363037"/>
    </source>
</evidence>
<dbReference type="Proteomes" id="UP000078272">
    <property type="component" value="Unassembled WGS sequence"/>
</dbReference>
<dbReference type="InterPro" id="IPR049940">
    <property type="entry name" value="GluQ/Sye"/>
</dbReference>
<evidence type="ECO:0000259" key="8">
    <source>
        <dbReference type="Pfam" id="PF00749"/>
    </source>
</evidence>
<proteinExistence type="inferred from homology"/>
<dbReference type="Pfam" id="PF00749">
    <property type="entry name" value="tRNA-synt_1c"/>
    <property type="match status" value="1"/>
</dbReference>
<dbReference type="Gene3D" id="3.40.50.620">
    <property type="entry name" value="HUPs"/>
    <property type="match status" value="1"/>
</dbReference>
<keyword evidence="6 7" id="KW-0030">Aminoacyl-tRNA synthetase</keyword>
<dbReference type="EMBL" id="LDPZ01000020">
    <property type="protein sequence ID" value="KTQ95684.1"/>
    <property type="molecule type" value="Genomic_DNA"/>
</dbReference>
<evidence type="ECO:0000256" key="2">
    <source>
        <dbReference type="ARBA" id="ARBA00022723"/>
    </source>
</evidence>
<dbReference type="InterPro" id="IPR000924">
    <property type="entry name" value="Glu/Gln-tRNA-synth"/>
</dbReference>
<reference evidence="9 10" key="1">
    <citation type="journal article" date="2016" name="Front. Microbiol.">
        <title>Genomic Resource of Rice Seed Associated Bacteria.</title>
        <authorList>
            <person name="Midha S."/>
            <person name="Bansal K."/>
            <person name="Sharma S."/>
            <person name="Kumar N."/>
            <person name="Patil P.P."/>
            <person name="Chaudhry V."/>
            <person name="Patil P.B."/>
        </authorList>
    </citation>
    <scope>NUCLEOTIDE SEQUENCE [LARGE SCALE GENOMIC DNA]</scope>
    <source>
        <strain evidence="9 10">NS226</strain>
    </source>
</reference>
<dbReference type="RefSeq" id="WP_058634826.1">
    <property type="nucleotide sequence ID" value="NZ_LDPZ01000020.1"/>
</dbReference>
<dbReference type="PROSITE" id="PS00178">
    <property type="entry name" value="AA_TRNA_LIGASE_I"/>
    <property type="match status" value="1"/>
</dbReference>
<gene>
    <name evidence="9" type="ORF">NS226_09670</name>
</gene>
<comment type="similarity">
    <text evidence="7">Belongs to the class-I aminoacyl-tRNA synthetase family.</text>
</comment>
<feature type="domain" description="Glutamyl/glutaminyl-tRNA synthetase class Ib catalytic" evidence="8">
    <location>
        <begin position="10"/>
        <end position="281"/>
    </location>
</feature>
<dbReference type="InterPro" id="IPR020058">
    <property type="entry name" value="Glu/Gln-tRNA-synth_Ib_cat-dom"/>
</dbReference>
<keyword evidence="4" id="KW-0862">Zinc</keyword>
<dbReference type="GO" id="GO:0004818">
    <property type="term" value="F:glutamate-tRNA ligase activity"/>
    <property type="evidence" value="ECO:0007669"/>
    <property type="project" value="TreeGrafter"/>
</dbReference>
<comment type="caution">
    <text evidence="9">The sequence shown here is derived from an EMBL/GenBank/DDBJ whole genome shotgun (WGS) entry which is preliminary data.</text>
</comment>
<dbReference type="InterPro" id="IPR014729">
    <property type="entry name" value="Rossmann-like_a/b/a_fold"/>
</dbReference>
<keyword evidence="1 7" id="KW-0436">Ligase</keyword>
<dbReference type="GO" id="GO:0006424">
    <property type="term" value="P:glutamyl-tRNA aminoacylation"/>
    <property type="evidence" value="ECO:0007669"/>
    <property type="project" value="TreeGrafter"/>
</dbReference>
<dbReference type="SUPFAM" id="SSF52374">
    <property type="entry name" value="Nucleotidylyl transferase"/>
    <property type="match status" value="1"/>
</dbReference>
<keyword evidence="7" id="KW-0648">Protein biosynthesis</keyword>
<evidence type="ECO:0000256" key="4">
    <source>
        <dbReference type="ARBA" id="ARBA00022833"/>
    </source>
</evidence>
<accession>A0A175RAP9</accession>
<evidence type="ECO:0000256" key="3">
    <source>
        <dbReference type="ARBA" id="ARBA00022741"/>
    </source>
</evidence>
<evidence type="ECO:0000256" key="1">
    <source>
        <dbReference type="ARBA" id="ARBA00022598"/>
    </source>
</evidence>
<dbReference type="PRINTS" id="PR00987">
    <property type="entry name" value="TRNASYNTHGLU"/>
</dbReference>
<name>A0A175RAP9_9HYPH</name>
<evidence type="ECO:0000313" key="9">
    <source>
        <dbReference type="EMBL" id="KTQ95684.1"/>
    </source>
</evidence>
<dbReference type="GO" id="GO:0005524">
    <property type="term" value="F:ATP binding"/>
    <property type="evidence" value="ECO:0007669"/>
    <property type="project" value="UniProtKB-KW"/>
</dbReference>
<dbReference type="PANTHER" id="PTHR43311:SF1">
    <property type="entry name" value="GLUTAMYL-Q TRNA(ASP) SYNTHETASE"/>
    <property type="match status" value="1"/>
</dbReference>
<dbReference type="STRING" id="401562.NS365_23285"/>
<keyword evidence="5 7" id="KW-0067">ATP-binding</keyword>
<dbReference type="InterPro" id="IPR001412">
    <property type="entry name" value="aa-tRNA-synth_I_CS"/>
</dbReference>
<organism evidence="9 10">
    <name type="scientific">Aureimonas ureilytica</name>
    <dbReference type="NCBI Taxonomy" id="401562"/>
    <lineage>
        <taxon>Bacteria</taxon>
        <taxon>Pseudomonadati</taxon>
        <taxon>Pseudomonadota</taxon>
        <taxon>Alphaproteobacteria</taxon>
        <taxon>Hyphomicrobiales</taxon>
        <taxon>Aurantimonadaceae</taxon>
        <taxon>Aureimonas</taxon>
    </lineage>
</organism>
<dbReference type="NCBIfam" id="NF004315">
    <property type="entry name" value="PRK05710.1-4"/>
    <property type="match status" value="1"/>
</dbReference>
<dbReference type="PANTHER" id="PTHR43311">
    <property type="entry name" value="GLUTAMATE--TRNA LIGASE"/>
    <property type="match status" value="1"/>
</dbReference>
<keyword evidence="2" id="KW-0479">Metal-binding</keyword>
<sequence length="293" mass="32068">MSLSPAQRVFRFAPSPNGRLHLGHAYSACLNHDMAREVGGQFLLRLEDIDLARCTPELEASLLSDLVWLGLTPDAPPRRQSEHFADYEAAIAALRDAGLVYPAFMTRGEVKGFATLHEKREGRPWPRDPDGAPIYPGLDRDLTPDERRARIRDGAPFAWRLDMAAALARLEGPLSFTETGNGSEDEVLAEPALWGDVVLARKDLPTSYHLAVTLDDALQGVTDVVRGCDLLPSTSVHRLLQALLGLPVPRYHHHELILGEDGRKLSKSDGAASVRALGEAGLTPVDIRRMVGL</sequence>
<keyword evidence="3 7" id="KW-0547">Nucleotide-binding</keyword>
<evidence type="ECO:0000313" key="10">
    <source>
        <dbReference type="Proteomes" id="UP000078272"/>
    </source>
</evidence>
<protein>
    <submittedName>
        <fullName evidence="9">Glutamyl-Q tRNA(Asp) ligase</fullName>
    </submittedName>
</protein>
<dbReference type="AlphaFoldDB" id="A0A175RAP9"/>
<dbReference type="PATRIC" id="fig|401562.3.peg.1404"/>
<dbReference type="OrthoDB" id="9807503at2"/>
<evidence type="ECO:0000256" key="5">
    <source>
        <dbReference type="ARBA" id="ARBA00022840"/>
    </source>
</evidence>